<reference evidence="1" key="1">
    <citation type="journal article" date="2020" name="Stud. Mycol.">
        <title>101 Dothideomycetes genomes: a test case for predicting lifestyles and emergence of pathogens.</title>
        <authorList>
            <person name="Haridas S."/>
            <person name="Albert R."/>
            <person name="Binder M."/>
            <person name="Bloem J."/>
            <person name="Labutti K."/>
            <person name="Salamov A."/>
            <person name="Andreopoulos B."/>
            <person name="Baker S."/>
            <person name="Barry K."/>
            <person name="Bills G."/>
            <person name="Bluhm B."/>
            <person name="Cannon C."/>
            <person name="Castanera R."/>
            <person name="Culley D."/>
            <person name="Daum C."/>
            <person name="Ezra D."/>
            <person name="Gonzalez J."/>
            <person name="Henrissat B."/>
            <person name="Kuo A."/>
            <person name="Liang C."/>
            <person name="Lipzen A."/>
            <person name="Lutzoni F."/>
            <person name="Magnuson J."/>
            <person name="Mondo S."/>
            <person name="Nolan M."/>
            <person name="Ohm R."/>
            <person name="Pangilinan J."/>
            <person name="Park H.-J."/>
            <person name="Ramirez L."/>
            <person name="Alfaro M."/>
            <person name="Sun H."/>
            <person name="Tritt A."/>
            <person name="Yoshinaga Y."/>
            <person name="Zwiers L.-H."/>
            <person name="Turgeon B."/>
            <person name="Goodwin S."/>
            <person name="Spatafora J."/>
            <person name="Crous P."/>
            <person name="Grigoriev I."/>
        </authorList>
    </citation>
    <scope>NUCLEOTIDE SEQUENCE</scope>
    <source>
        <strain evidence="1">CBS 175.79</strain>
    </source>
</reference>
<sequence>MAHENKLSFPPARPFRTWNGTRTNCWNRLDQTRPDRIRARYLGTISLLSVLLSSVPVNIAPRTQKSRRFRHPQDPFQPVSAIQLRVAKCHYCIIRCLSPFPPFFLSCVVK</sequence>
<dbReference type="RefSeq" id="XP_033383601.1">
    <property type="nucleotide sequence ID" value="XM_033521552.1"/>
</dbReference>
<organism evidence="1 2">
    <name type="scientific">Aaosphaeria arxii CBS 175.79</name>
    <dbReference type="NCBI Taxonomy" id="1450172"/>
    <lineage>
        <taxon>Eukaryota</taxon>
        <taxon>Fungi</taxon>
        <taxon>Dikarya</taxon>
        <taxon>Ascomycota</taxon>
        <taxon>Pezizomycotina</taxon>
        <taxon>Dothideomycetes</taxon>
        <taxon>Pleosporomycetidae</taxon>
        <taxon>Pleosporales</taxon>
        <taxon>Pleosporales incertae sedis</taxon>
        <taxon>Aaosphaeria</taxon>
    </lineage>
</organism>
<dbReference type="EMBL" id="ML978069">
    <property type="protein sequence ID" value="KAF2015262.1"/>
    <property type="molecule type" value="Genomic_DNA"/>
</dbReference>
<evidence type="ECO:0000313" key="1">
    <source>
        <dbReference type="EMBL" id="KAF2015262.1"/>
    </source>
</evidence>
<keyword evidence="2" id="KW-1185">Reference proteome</keyword>
<proteinExistence type="predicted"/>
<protein>
    <submittedName>
        <fullName evidence="1">Uncharacterized protein</fullName>
    </submittedName>
</protein>
<dbReference type="AlphaFoldDB" id="A0A6A5XQ28"/>
<gene>
    <name evidence="1" type="ORF">BU24DRAFT_174597</name>
</gene>
<name>A0A6A5XQ28_9PLEO</name>
<evidence type="ECO:0000313" key="2">
    <source>
        <dbReference type="Proteomes" id="UP000799778"/>
    </source>
</evidence>
<accession>A0A6A5XQ28</accession>
<dbReference type="Proteomes" id="UP000799778">
    <property type="component" value="Unassembled WGS sequence"/>
</dbReference>
<dbReference type="GeneID" id="54278949"/>